<dbReference type="EMBL" id="LXQA010238922">
    <property type="protein sequence ID" value="MCI36942.1"/>
    <property type="molecule type" value="Genomic_DNA"/>
</dbReference>
<organism evidence="1 2">
    <name type="scientific">Trifolium medium</name>
    <dbReference type="NCBI Taxonomy" id="97028"/>
    <lineage>
        <taxon>Eukaryota</taxon>
        <taxon>Viridiplantae</taxon>
        <taxon>Streptophyta</taxon>
        <taxon>Embryophyta</taxon>
        <taxon>Tracheophyta</taxon>
        <taxon>Spermatophyta</taxon>
        <taxon>Magnoliopsida</taxon>
        <taxon>eudicotyledons</taxon>
        <taxon>Gunneridae</taxon>
        <taxon>Pentapetalae</taxon>
        <taxon>rosids</taxon>
        <taxon>fabids</taxon>
        <taxon>Fabales</taxon>
        <taxon>Fabaceae</taxon>
        <taxon>Papilionoideae</taxon>
        <taxon>50 kb inversion clade</taxon>
        <taxon>NPAAA clade</taxon>
        <taxon>Hologalegina</taxon>
        <taxon>IRL clade</taxon>
        <taxon>Trifolieae</taxon>
        <taxon>Trifolium</taxon>
    </lineage>
</organism>
<comment type="caution">
    <text evidence="1">The sequence shown here is derived from an EMBL/GenBank/DDBJ whole genome shotgun (WGS) entry which is preliminary data.</text>
</comment>
<evidence type="ECO:0000313" key="1">
    <source>
        <dbReference type="EMBL" id="MCI36942.1"/>
    </source>
</evidence>
<keyword evidence="2" id="KW-1185">Reference proteome</keyword>
<dbReference type="Proteomes" id="UP000265520">
    <property type="component" value="Unassembled WGS sequence"/>
</dbReference>
<feature type="non-terminal residue" evidence="1">
    <location>
        <position position="1"/>
    </location>
</feature>
<dbReference type="AlphaFoldDB" id="A0A392RL60"/>
<name>A0A392RL60_9FABA</name>
<evidence type="ECO:0000313" key="2">
    <source>
        <dbReference type="Proteomes" id="UP000265520"/>
    </source>
</evidence>
<proteinExistence type="predicted"/>
<sequence length="114" mass="13370">VYGKSTNTCYKVEVRDKDLERANPNSEWMEEGVEEESFEPRGPWYEESAEDAEIEVTYTPDEVLVHEIDELDCQLINMKEYDVQTLKVCREHVQEWVERLTIEINSRGPEAKDG</sequence>
<reference evidence="1 2" key="1">
    <citation type="journal article" date="2018" name="Front. Plant Sci.">
        <title>Red Clover (Trifolium pratense) and Zigzag Clover (T. medium) - A Picture of Genomic Similarities and Differences.</title>
        <authorList>
            <person name="Dluhosova J."/>
            <person name="Istvanek J."/>
            <person name="Nedelnik J."/>
            <person name="Repkova J."/>
        </authorList>
    </citation>
    <scope>NUCLEOTIDE SEQUENCE [LARGE SCALE GENOMIC DNA]</scope>
    <source>
        <strain evidence="2">cv. 10/8</strain>
        <tissue evidence="1">Leaf</tissue>
    </source>
</reference>
<accession>A0A392RL60</accession>
<protein>
    <submittedName>
        <fullName evidence="1">Uncharacterized protein</fullName>
    </submittedName>
</protein>